<name>A0ABZ2ZYC0_9MICC</name>
<dbReference type="Gene3D" id="3.40.50.2000">
    <property type="entry name" value="Glycogen Phosphorylase B"/>
    <property type="match status" value="2"/>
</dbReference>
<dbReference type="CDD" id="cd03801">
    <property type="entry name" value="GT4_PimA-like"/>
    <property type="match status" value="1"/>
</dbReference>
<dbReference type="EMBL" id="CP151657">
    <property type="protein sequence ID" value="WZP16656.1"/>
    <property type="molecule type" value="Genomic_DNA"/>
</dbReference>
<keyword evidence="1" id="KW-0808">Transferase</keyword>
<evidence type="ECO:0000313" key="1">
    <source>
        <dbReference type="EMBL" id="WZP16656.1"/>
    </source>
</evidence>
<gene>
    <name evidence="1" type="ORF">AAE021_03450</name>
</gene>
<proteinExistence type="predicted"/>
<sequence length="489" mass="53667">MTSGENMTGASTGTPPALAWALESFPGADVLLNRDIPGGNRSGLVAAAGRKHAEQAYDAVICHGFSLAYAMAANPAFAGRLLPYIDDAPGEDKLPYPGVRAKLGEIAVVSRYLLAANEDERGLLEAFVPESAGKVLVAGQAMPGMARPAGAAAGKAPALRVLLAGHDLKFTGELVTHLQERPDYVLAMDRWTSLHAHDAPASERALAEADTIICEWAGGNAVWYSQNIRPQQRLIIRLHGFEVHGDWLPDIDITKVDTVVLVSEFFREQVLAATGWPREKTMVIPNMVDTADFLRPKESGAEFRLGLAGMVPWFKRPDRALDILAALLDRDDRYSLHIRSRHPWEYDWFWNGRVGEQDAYRQFYSRLREDPILRSRVAFEEYGPDMASWFRRIGFCLSPSHRETFHVAPLEGAASGAVPVFLERPGAAEIFDSRWVFANPAAAADFIHATATNPDAGAAERAAALDLAGRYDTAAVLPHWNDLLKARRP</sequence>
<accession>A0ABZ2ZYC0</accession>
<dbReference type="EC" id="2.4.-.-" evidence="1"/>
<keyword evidence="1" id="KW-0328">Glycosyltransferase</keyword>
<dbReference type="Proteomes" id="UP001448858">
    <property type="component" value="Chromosome"/>
</dbReference>
<protein>
    <submittedName>
        <fullName evidence="1">Glycosyltransferase family 4 protein</fullName>
        <ecNumber evidence="1">2.4.-.-</ecNumber>
    </submittedName>
</protein>
<dbReference type="GO" id="GO:0016757">
    <property type="term" value="F:glycosyltransferase activity"/>
    <property type="evidence" value="ECO:0007669"/>
    <property type="project" value="UniProtKB-KW"/>
</dbReference>
<dbReference type="SUPFAM" id="SSF53756">
    <property type="entry name" value="UDP-Glycosyltransferase/glycogen phosphorylase"/>
    <property type="match status" value="1"/>
</dbReference>
<dbReference type="RefSeq" id="WP_342024262.1">
    <property type="nucleotide sequence ID" value="NZ_CP151657.1"/>
</dbReference>
<keyword evidence="2" id="KW-1185">Reference proteome</keyword>
<evidence type="ECO:0000313" key="2">
    <source>
        <dbReference type="Proteomes" id="UP001448858"/>
    </source>
</evidence>
<organism evidence="1 2">
    <name type="scientific">Arthrobacter citreus</name>
    <dbReference type="NCBI Taxonomy" id="1670"/>
    <lineage>
        <taxon>Bacteria</taxon>
        <taxon>Bacillati</taxon>
        <taxon>Actinomycetota</taxon>
        <taxon>Actinomycetes</taxon>
        <taxon>Micrococcales</taxon>
        <taxon>Micrococcaceae</taxon>
        <taxon>Arthrobacter</taxon>
    </lineage>
</organism>
<reference evidence="1 2" key="1">
    <citation type="submission" date="2024-04" db="EMBL/GenBank/DDBJ databases">
        <title>Arthrobacter sp. from Plains bison fecal sample.</title>
        <authorList>
            <person name="Ruzzini A."/>
        </authorList>
    </citation>
    <scope>NUCLEOTIDE SEQUENCE [LARGE SCALE GENOMIC DNA]</scope>
    <source>
        <strain evidence="1 2">EINP1</strain>
    </source>
</reference>